<evidence type="ECO:0000256" key="8">
    <source>
        <dbReference type="RuleBase" id="RU362056"/>
    </source>
</evidence>
<feature type="domain" description="Kazal-like" evidence="9">
    <location>
        <begin position="420"/>
        <end position="485"/>
    </location>
</feature>
<feature type="transmembrane region" description="Helical" evidence="8">
    <location>
        <begin position="491"/>
        <end position="515"/>
    </location>
</feature>
<evidence type="ECO:0000256" key="1">
    <source>
        <dbReference type="ARBA" id="ARBA00004651"/>
    </source>
</evidence>
<accession>A0AAN8PFZ1</accession>
<feature type="transmembrane region" description="Helical" evidence="8">
    <location>
        <begin position="310"/>
        <end position="333"/>
    </location>
</feature>
<comment type="caution">
    <text evidence="8">Lacks conserved residue(s) required for the propagation of feature annotation.</text>
</comment>
<dbReference type="PANTHER" id="PTHR11388:SF131">
    <property type="entry name" value="SOLUTE CARRIER ORGANIC ANION TRANSPORTER FAMILY MEMBER"/>
    <property type="match status" value="1"/>
</dbReference>
<evidence type="ECO:0000256" key="3">
    <source>
        <dbReference type="ARBA" id="ARBA00022475"/>
    </source>
</evidence>
<sequence length="619" mass="68519">MKYFMIVYGLLGTIQAMSFVYFVATLTTLEKRFQIRSEITGVLMSGNEMSQIFLSMFLAYKGGKGNKPVWMAWGVLFSSLSCFILALPHFIYGPGSTALALTKEFTDVDLASTVILTNFQDSNPMLCSKNRTENKVNEECLVESAENPLLSLCIIFFSQFVLGVGTTLYVTLGQPYLDDNTKRKNTPKLLGMTMALRSVGPAGGFILGFLCLNSYIDPSLTPIIDRSDPRWMGAWWLGWIILGTVMTIFSFLIASFPSQIKPKATNYAYQSVATGHNKSFDMEIPRPVNNREGIFGDFKKALKRVATNPLLIANNLTAVFYILGASGYINFYAKYAEVQYHQSAAFSSMIAGVSTVISIVVGFMAAGFLITKFKPRESYLLMFNVFIAVAYMVGELGFLFLNCTGGYVSQGNEATDDNMTVPLDSCSADCSCQLIGYSPVCFEKGDESFFSPCHAGCTQMGEGTYSNCSCLPEPTDIVRQGPCRVNCMSTFVIFVAIQCLIQMIGCSGRITNVLINYRAVDAKDKPLAQGLCLFMISLLAFIPGPIIYGRVIDSSCTVWDNKCGYRGNCWLYDKDLFRTYLNVTALCFTFGAFVFDIVVYYLARNIRLYDDEASDGLKT</sequence>
<feature type="transmembrane region" description="Helical" evidence="8">
    <location>
        <begin position="381"/>
        <end position="401"/>
    </location>
</feature>
<feature type="transmembrane region" description="Helical" evidence="8">
    <location>
        <begin position="527"/>
        <end position="548"/>
    </location>
</feature>
<dbReference type="GO" id="GO:0015347">
    <property type="term" value="F:sodium-independent organic anion transmembrane transporter activity"/>
    <property type="evidence" value="ECO:0007669"/>
    <property type="project" value="TreeGrafter"/>
</dbReference>
<evidence type="ECO:0000256" key="6">
    <source>
        <dbReference type="ARBA" id="ARBA00023136"/>
    </source>
</evidence>
<gene>
    <name evidence="10" type="ORF">RUM43_003733</name>
</gene>
<comment type="subcellular location">
    <subcellularLocation>
        <location evidence="1 8">Cell membrane</location>
        <topology evidence="1 8">Multi-pass membrane protein</topology>
    </subcellularLocation>
</comment>
<dbReference type="InterPro" id="IPR004156">
    <property type="entry name" value="OATP"/>
</dbReference>
<feature type="transmembrane region" description="Helical" evidence="8">
    <location>
        <begin position="194"/>
        <end position="216"/>
    </location>
</feature>
<keyword evidence="4 8" id="KW-0812">Transmembrane</keyword>
<dbReference type="GO" id="GO:0043252">
    <property type="term" value="P:sodium-independent organic anion transport"/>
    <property type="evidence" value="ECO:0007669"/>
    <property type="project" value="TreeGrafter"/>
</dbReference>
<evidence type="ECO:0000256" key="2">
    <source>
        <dbReference type="ARBA" id="ARBA00009657"/>
    </source>
</evidence>
<dbReference type="PANTHER" id="PTHR11388">
    <property type="entry name" value="ORGANIC ANION TRANSPORTER"/>
    <property type="match status" value="1"/>
</dbReference>
<proteinExistence type="inferred from homology"/>
<evidence type="ECO:0000256" key="7">
    <source>
        <dbReference type="ARBA" id="ARBA00023157"/>
    </source>
</evidence>
<dbReference type="GO" id="GO:0006811">
    <property type="term" value="P:monoatomic ion transport"/>
    <property type="evidence" value="ECO:0007669"/>
    <property type="project" value="UniProtKB-KW"/>
</dbReference>
<organism evidence="10 11">
    <name type="scientific">Polyplax serrata</name>
    <name type="common">Common mouse louse</name>
    <dbReference type="NCBI Taxonomy" id="468196"/>
    <lineage>
        <taxon>Eukaryota</taxon>
        <taxon>Metazoa</taxon>
        <taxon>Ecdysozoa</taxon>
        <taxon>Arthropoda</taxon>
        <taxon>Hexapoda</taxon>
        <taxon>Insecta</taxon>
        <taxon>Pterygota</taxon>
        <taxon>Neoptera</taxon>
        <taxon>Paraneoptera</taxon>
        <taxon>Psocodea</taxon>
        <taxon>Troctomorpha</taxon>
        <taxon>Phthiraptera</taxon>
        <taxon>Anoplura</taxon>
        <taxon>Polyplacidae</taxon>
        <taxon>Polyplax</taxon>
    </lineage>
</organism>
<dbReference type="SUPFAM" id="SSF103473">
    <property type="entry name" value="MFS general substrate transporter"/>
    <property type="match status" value="1"/>
</dbReference>
<dbReference type="PROSITE" id="PS51465">
    <property type="entry name" value="KAZAL_2"/>
    <property type="match status" value="1"/>
</dbReference>
<dbReference type="Gene3D" id="1.20.1250.20">
    <property type="entry name" value="MFS general substrate transporter like domains"/>
    <property type="match status" value="1"/>
</dbReference>
<keyword evidence="3" id="KW-1003">Cell membrane</keyword>
<keyword evidence="8" id="KW-0406">Ion transport</keyword>
<evidence type="ECO:0000256" key="4">
    <source>
        <dbReference type="ARBA" id="ARBA00022692"/>
    </source>
</evidence>
<feature type="transmembrane region" description="Helical" evidence="8">
    <location>
        <begin position="345"/>
        <end position="369"/>
    </location>
</feature>
<feature type="transmembrane region" description="Helical" evidence="8">
    <location>
        <begin position="236"/>
        <end position="256"/>
    </location>
</feature>
<evidence type="ECO:0000259" key="9">
    <source>
        <dbReference type="PROSITE" id="PS51465"/>
    </source>
</evidence>
<comment type="similarity">
    <text evidence="2 8">Belongs to the organo anion transporter (TC 2.A.60) family.</text>
</comment>
<keyword evidence="8" id="KW-0813">Transport</keyword>
<dbReference type="Pfam" id="PF03137">
    <property type="entry name" value="OATP"/>
    <property type="match status" value="1"/>
</dbReference>
<evidence type="ECO:0000313" key="11">
    <source>
        <dbReference type="Proteomes" id="UP001372834"/>
    </source>
</evidence>
<feature type="transmembrane region" description="Helical" evidence="8">
    <location>
        <begin position="580"/>
        <end position="603"/>
    </location>
</feature>
<keyword evidence="5 8" id="KW-1133">Transmembrane helix</keyword>
<dbReference type="NCBIfam" id="TIGR00805">
    <property type="entry name" value="oat"/>
    <property type="match status" value="1"/>
</dbReference>
<keyword evidence="6 8" id="KW-0472">Membrane</keyword>
<feature type="transmembrane region" description="Helical" evidence="8">
    <location>
        <begin position="70"/>
        <end position="92"/>
    </location>
</feature>
<evidence type="ECO:0000313" key="10">
    <source>
        <dbReference type="EMBL" id="KAK6629912.1"/>
    </source>
</evidence>
<feature type="transmembrane region" description="Helical" evidence="8">
    <location>
        <begin position="149"/>
        <end position="173"/>
    </location>
</feature>
<name>A0AAN8PFZ1_POLSC</name>
<evidence type="ECO:0000256" key="5">
    <source>
        <dbReference type="ARBA" id="ARBA00022989"/>
    </source>
</evidence>
<dbReference type="InterPro" id="IPR036259">
    <property type="entry name" value="MFS_trans_sf"/>
</dbReference>
<dbReference type="GO" id="GO:0005886">
    <property type="term" value="C:plasma membrane"/>
    <property type="evidence" value="ECO:0007669"/>
    <property type="project" value="UniProtKB-SubCell"/>
</dbReference>
<dbReference type="AlphaFoldDB" id="A0AAN8PFZ1"/>
<reference evidence="10 11" key="1">
    <citation type="submission" date="2023-10" db="EMBL/GenBank/DDBJ databases">
        <title>Genomes of two closely related lineages of the louse Polyplax serrata with different host specificities.</title>
        <authorList>
            <person name="Martinu J."/>
            <person name="Tarabai H."/>
            <person name="Stefka J."/>
            <person name="Hypsa V."/>
        </authorList>
    </citation>
    <scope>NUCLEOTIDE SEQUENCE [LARGE SCALE GENOMIC DNA]</scope>
    <source>
        <strain evidence="10">HR10_N</strain>
    </source>
</reference>
<dbReference type="EMBL" id="JAWJWE010000036">
    <property type="protein sequence ID" value="KAK6629912.1"/>
    <property type="molecule type" value="Genomic_DNA"/>
</dbReference>
<protein>
    <recommendedName>
        <fullName evidence="8">Solute carrier organic anion transporter family member</fullName>
    </recommendedName>
</protein>
<dbReference type="CDD" id="cd17336">
    <property type="entry name" value="MFS_SLCO_OATP"/>
    <property type="match status" value="1"/>
</dbReference>
<feature type="transmembrane region" description="Helical" evidence="8">
    <location>
        <begin position="6"/>
        <end position="29"/>
    </location>
</feature>
<dbReference type="InterPro" id="IPR002350">
    <property type="entry name" value="Kazal_dom"/>
</dbReference>
<keyword evidence="7" id="KW-1015">Disulfide bond</keyword>
<comment type="caution">
    <text evidence="10">The sequence shown here is derived from an EMBL/GenBank/DDBJ whole genome shotgun (WGS) entry which is preliminary data.</text>
</comment>
<dbReference type="Proteomes" id="UP001372834">
    <property type="component" value="Unassembled WGS sequence"/>
</dbReference>